<evidence type="ECO:0000256" key="3">
    <source>
        <dbReference type="ARBA" id="ARBA00004240"/>
    </source>
</evidence>
<keyword evidence="12" id="KW-0539">Nucleus</keyword>
<name>A0A835FIK6_9POAL</name>
<accession>A0A835FIK6</accession>
<keyword evidence="9" id="KW-0256">Endoplasmic reticulum</keyword>
<sequence length="304" mass="32013">MANGNEAKPNGRRCDDRRGPHHGFHLVLDAEHLPEAFGLSTDKMGGLSRSPPPSSPIDSFPRPHTSPKSIALLLVSRLHKQLVLPQLSLLLLPLVKIYPPNLWLAAPFGNSGWLPSSACVLARPLSPHPEIRSQIDKGKGQFQAPRLRTACVLHAGCRVAHGDGNGGPARRRPAAGEAAAGQEASRGILEAAEHSRGQGAAPPAAAAPAGGLSAEAFLVLACVAVSLTVLPLVLPPLPPPPPLLLLVPVCLLLLLAALATFVPSDVRTMTSSYLPPPRLSLEREDLLPNPCPTLTQRHPTWAGP</sequence>
<evidence type="ECO:0000256" key="1">
    <source>
        <dbReference type="ARBA" id="ARBA00004123"/>
    </source>
</evidence>
<comment type="caution">
    <text evidence="15">The sequence shown here is derived from an EMBL/GenBank/DDBJ whole genome shotgun (WGS) entry which is preliminary data.</text>
</comment>
<keyword evidence="6" id="KW-0217">Developmental protein</keyword>
<comment type="similarity">
    <text evidence="5">Belongs to the plant organ size related (OSR) protein family.</text>
</comment>
<feature type="transmembrane region" description="Helical" evidence="14">
    <location>
        <begin position="216"/>
        <end position="237"/>
    </location>
</feature>
<dbReference type="EMBL" id="JACEFO010000799">
    <property type="protein sequence ID" value="KAF8756773.1"/>
    <property type="molecule type" value="Genomic_DNA"/>
</dbReference>
<evidence type="ECO:0000256" key="14">
    <source>
        <dbReference type="SAM" id="Phobius"/>
    </source>
</evidence>
<evidence type="ECO:0000313" key="15">
    <source>
        <dbReference type="EMBL" id="KAF8756773.1"/>
    </source>
</evidence>
<dbReference type="Proteomes" id="UP000636709">
    <property type="component" value="Unassembled WGS sequence"/>
</dbReference>
<evidence type="ECO:0000256" key="12">
    <source>
        <dbReference type="ARBA" id="ARBA00023242"/>
    </source>
</evidence>
<evidence type="ECO:0000256" key="2">
    <source>
        <dbReference type="ARBA" id="ARBA00004141"/>
    </source>
</evidence>
<evidence type="ECO:0000256" key="4">
    <source>
        <dbReference type="ARBA" id="ARBA00004496"/>
    </source>
</evidence>
<evidence type="ECO:0000256" key="7">
    <source>
        <dbReference type="ARBA" id="ARBA00022490"/>
    </source>
</evidence>
<evidence type="ECO:0000256" key="9">
    <source>
        <dbReference type="ARBA" id="ARBA00022824"/>
    </source>
</evidence>
<organism evidence="15 16">
    <name type="scientific">Digitaria exilis</name>
    <dbReference type="NCBI Taxonomy" id="1010633"/>
    <lineage>
        <taxon>Eukaryota</taxon>
        <taxon>Viridiplantae</taxon>
        <taxon>Streptophyta</taxon>
        <taxon>Embryophyta</taxon>
        <taxon>Tracheophyta</taxon>
        <taxon>Spermatophyta</taxon>
        <taxon>Magnoliopsida</taxon>
        <taxon>Liliopsida</taxon>
        <taxon>Poales</taxon>
        <taxon>Poaceae</taxon>
        <taxon>PACMAD clade</taxon>
        <taxon>Panicoideae</taxon>
        <taxon>Panicodae</taxon>
        <taxon>Paniceae</taxon>
        <taxon>Anthephorinae</taxon>
        <taxon>Digitaria</taxon>
    </lineage>
</organism>
<protein>
    <submittedName>
        <fullName evidence="15">Uncharacterized protein</fullName>
    </submittedName>
</protein>
<evidence type="ECO:0000313" key="16">
    <source>
        <dbReference type="Proteomes" id="UP000636709"/>
    </source>
</evidence>
<gene>
    <name evidence="15" type="ORF">HU200_011061</name>
</gene>
<evidence type="ECO:0000256" key="10">
    <source>
        <dbReference type="ARBA" id="ARBA00022989"/>
    </source>
</evidence>
<keyword evidence="10 14" id="KW-1133">Transmembrane helix</keyword>
<dbReference type="PANTHER" id="PTHR36023">
    <property type="entry name" value="ARGOS-LIKE PROTEIN"/>
    <property type="match status" value="1"/>
</dbReference>
<evidence type="ECO:0000256" key="8">
    <source>
        <dbReference type="ARBA" id="ARBA00022692"/>
    </source>
</evidence>
<keyword evidence="8 14" id="KW-0812">Transmembrane</keyword>
<evidence type="ECO:0000256" key="6">
    <source>
        <dbReference type="ARBA" id="ARBA00022473"/>
    </source>
</evidence>
<evidence type="ECO:0000256" key="11">
    <source>
        <dbReference type="ARBA" id="ARBA00023136"/>
    </source>
</evidence>
<keyword evidence="11 14" id="KW-0472">Membrane</keyword>
<dbReference type="GO" id="GO:0005783">
    <property type="term" value="C:endoplasmic reticulum"/>
    <property type="evidence" value="ECO:0007669"/>
    <property type="project" value="UniProtKB-SubCell"/>
</dbReference>
<dbReference type="GO" id="GO:0016020">
    <property type="term" value="C:membrane"/>
    <property type="evidence" value="ECO:0007669"/>
    <property type="project" value="UniProtKB-SubCell"/>
</dbReference>
<comment type="subcellular location">
    <subcellularLocation>
        <location evidence="4">Cytoplasm</location>
    </subcellularLocation>
    <subcellularLocation>
        <location evidence="3">Endoplasmic reticulum</location>
    </subcellularLocation>
    <subcellularLocation>
        <location evidence="2">Membrane</location>
        <topology evidence="2">Multi-pass membrane protein</topology>
    </subcellularLocation>
    <subcellularLocation>
        <location evidence="1">Nucleus</location>
    </subcellularLocation>
</comment>
<feature type="transmembrane region" description="Helical" evidence="14">
    <location>
        <begin position="243"/>
        <end position="262"/>
    </location>
</feature>
<evidence type="ECO:0000256" key="13">
    <source>
        <dbReference type="SAM" id="MobiDB-lite"/>
    </source>
</evidence>
<feature type="region of interest" description="Disordered" evidence="13">
    <location>
        <begin position="1"/>
        <end position="21"/>
    </location>
</feature>
<dbReference type="InterPro" id="IPR037468">
    <property type="entry name" value="ARGOS/ARL/OSR1"/>
</dbReference>
<dbReference type="GO" id="GO:0005634">
    <property type="term" value="C:nucleus"/>
    <property type="evidence" value="ECO:0007669"/>
    <property type="project" value="UniProtKB-SubCell"/>
</dbReference>
<feature type="region of interest" description="Disordered" evidence="13">
    <location>
        <begin position="284"/>
        <end position="304"/>
    </location>
</feature>
<keyword evidence="16" id="KW-1185">Reference proteome</keyword>
<dbReference type="PANTHER" id="PTHR36023:SF17">
    <property type="entry name" value="ARGOS-LIKE PROTEIN"/>
    <property type="match status" value="1"/>
</dbReference>
<dbReference type="GO" id="GO:0046622">
    <property type="term" value="P:positive regulation of organ growth"/>
    <property type="evidence" value="ECO:0007669"/>
    <property type="project" value="InterPro"/>
</dbReference>
<reference evidence="15" key="1">
    <citation type="submission" date="2020-07" db="EMBL/GenBank/DDBJ databases">
        <title>Genome sequence and genetic diversity analysis of an under-domesticated orphan crop, white fonio (Digitaria exilis).</title>
        <authorList>
            <person name="Bennetzen J.L."/>
            <person name="Chen S."/>
            <person name="Ma X."/>
            <person name="Wang X."/>
            <person name="Yssel A.E.J."/>
            <person name="Chaluvadi S.R."/>
            <person name="Johnson M."/>
            <person name="Gangashetty P."/>
            <person name="Hamidou F."/>
            <person name="Sanogo M.D."/>
            <person name="Zwaenepoel A."/>
            <person name="Wallace J."/>
            <person name="Van De Peer Y."/>
            <person name="Van Deynze A."/>
        </authorList>
    </citation>
    <scope>NUCLEOTIDE SEQUENCE</scope>
    <source>
        <tissue evidence="15">Leaves</tissue>
    </source>
</reference>
<evidence type="ECO:0000256" key="5">
    <source>
        <dbReference type="ARBA" id="ARBA00006891"/>
    </source>
</evidence>
<feature type="region of interest" description="Disordered" evidence="13">
    <location>
        <begin position="39"/>
        <end position="63"/>
    </location>
</feature>
<dbReference type="AlphaFoldDB" id="A0A835FIK6"/>
<dbReference type="GO" id="GO:0009725">
    <property type="term" value="P:response to hormone"/>
    <property type="evidence" value="ECO:0007669"/>
    <property type="project" value="UniProtKB-ARBA"/>
</dbReference>
<proteinExistence type="inferred from homology"/>
<keyword evidence="7" id="KW-0963">Cytoplasm</keyword>